<comment type="caution">
    <text evidence="2">The sequence shown here is derived from an EMBL/GenBank/DDBJ whole genome shotgun (WGS) entry which is preliminary data.</text>
</comment>
<protein>
    <submittedName>
        <fullName evidence="2">SOUL heme-binding protein</fullName>
    </submittedName>
</protein>
<dbReference type="OrthoDB" id="6424451at2759"/>
<gene>
    <name evidence="2" type="ORF">ZOSMA_3G00390</name>
</gene>
<comment type="similarity">
    <text evidence="1">Belongs to the HEBP family.</text>
</comment>
<evidence type="ECO:0000313" key="3">
    <source>
        <dbReference type="Proteomes" id="UP000036987"/>
    </source>
</evidence>
<dbReference type="PANTHER" id="PTHR11220">
    <property type="entry name" value="HEME-BINDING PROTEIN-RELATED"/>
    <property type="match status" value="1"/>
</dbReference>
<dbReference type="AlphaFoldDB" id="A0A0K9P5R8"/>
<evidence type="ECO:0000313" key="2">
    <source>
        <dbReference type="EMBL" id="KMZ63562.1"/>
    </source>
</evidence>
<dbReference type="EMBL" id="LFYR01001213">
    <property type="protein sequence ID" value="KMZ63562.1"/>
    <property type="molecule type" value="Genomic_DNA"/>
</dbReference>
<organism evidence="2 3">
    <name type="scientific">Zostera marina</name>
    <name type="common">Eelgrass</name>
    <dbReference type="NCBI Taxonomy" id="29655"/>
    <lineage>
        <taxon>Eukaryota</taxon>
        <taxon>Viridiplantae</taxon>
        <taxon>Streptophyta</taxon>
        <taxon>Embryophyta</taxon>
        <taxon>Tracheophyta</taxon>
        <taxon>Spermatophyta</taxon>
        <taxon>Magnoliopsida</taxon>
        <taxon>Liliopsida</taxon>
        <taxon>Zosteraceae</taxon>
        <taxon>Zostera</taxon>
    </lineage>
</organism>
<reference evidence="3" key="1">
    <citation type="journal article" date="2016" name="Nature">
        <title>The genome of the seagrass Zostera marina reveals angiosperm adaptation to the sea.</title>
        <authorList>
            <person name="Olsen J.L."/>
            <person name="Rouze P."/>
            <person name="Verhelst B."/>
            <person name="Lin Y.-C."/>
            <person name="Bayer T."/>
            <person name="Collen J."/>
            <person name="Dattolo E."/>
            <person name="De Paoli E."/>
            <person name="Dittami S."/>
            <person name="Maumus F."/>
            <person name="Michel G."/>
            <person name="Kersting A."/>
            <person name="Lauritano C."/>
            <person name="Lohaus R."/>
            <person name="Toepel M."/>
            <person name="Tonon T."/>
            <person name="Vanneste K."/>
            <person name="Amirebrahimi M."/>
            <person name="Brakel J."/>
            <person name="Bostroem C."/>
            <person name="Chovatia M."/>
            <person name="Grimwood J."/>
            <person name="Jenkins J.W."/>
            <person name="Jueterbock A."/>
            <person name="Mraz A."/>
            <person name="Stam W.T."/>
            <person name="Tice H."/>
            <person name="Bornberg-Bauer E."/>
            <person name="Green P.J."/>
            <person name="Pearson G.A."/>
            <person name="Procaccini G."/>
            <person name="Duarte C.M."/>
            <person name="Schmutz J."/>
            <person name="Reusch T.B.H."/>
            <person name="Van de Peer Y."/>
        </authorList>
    </citation>
    <scope>NUCLEOTIDE SEQUENCE [LARGE SCALE GENOMIC DNA]</scope>
    <source>
        <strain evidence="3">cv. Finnish</strain>
    </source>
</reference>
<dbReference type="Pfam" id="PF04832">
    <property type="entry name" value="SOUL"/>
    <property type="match status" value="1"/>
</dbReference>
<dbReference type="InterPro" id="IPR006917">
    <property type="entry name" value="SOUL_heme-bd"/>
</dbReference>
<keyword evidence="3" id="KW-1185">Reference proteome</keyword>
<dbReference type="OMA" id="MEDQDKW"/>
<dbReference type="Proteomes" id="UP000036987">
    <property type="component" value="Unassembled WGS sequence"/>
</dbReference>
<dbReference type="Gene3D" id="3.20.80.10">
    <property type="entry name" value="Regulatory factor, effector binding domain"/>
    <property type="match status" value="1"/>
</dbReference>
<accession>A0A0K9P5R8</accession>
<sequence>MNSFLSIQEEYEMLVTAWYPSSPFTSPPIIDSSGRSGIYDVGRSEFRRTRSMVESPLETRISLVVALATQANSLSQRVLSDLGMETARYLFPQINFRARNLEEALMSVPNLETVEFKLIKQTRHYDIRQVEPYFIAETYMPGKKQFDLNGSSQAFNTLAGYLFGKNTKDEEIAMTTPVYTRKEESGGEKMDMTTPVITKKASNHWKMAFVLPSKYGANLPSPKDSSVQIQQVPEKLVAVSAFSGFVTDEEVVRRELKLRDDLRSDPEFQVKPKASIEVAQFNPPFSLLPFTRRNEISMEVERKNQSNG</sequence>
<name>A0A0K9P5R8_ZOSMR</name>
<evidence type="ECO:0000256" key="1">
    <source>
        <dbReference type="ARBA" id="ARBA00009817"/>
    </source>
</evidence>
<dbReference type="STRING" id="29655.A0A0K9P5R8"/>
<dbReference type="PANTHER" id="PTHR11220:SF54">
    <property type="entry name" value="OS02G0533200 PROTEIN"/>
    <property type="match status" value="1"/>
</dbReference>
<proteinExistence type="inferred from homology"/>
<dbReference type="InterPro" id="IPR011256">
    <property type="entry name" value="Reg_factor_effector_dom_sf"/>
</dbReference>
<dbReference type="SUPFAM" id="SSF55136">
    <property type="entry name" value="Probable bacterial effector-binding domain"/>
    <property type="match status" value="1"/>
</dbReference>